<evidence type="ECO:0000256" key="2">
    <source>
        <dbReference type="ARBA" id="ARBA00009575"/>
    </source>
</evidence>
<gene>
    <name evidence="13" type="ORF">GcM1_248103</name>
</gene>
<dbReference type="PIRSF" id="PIRSF007871">
    <property type="entry name" value="Cox20"/>
    <property type="match status" value="1"/>
</dbReference>
<proteinExistence type="inferred from homology"/>
<dbReference type="PANTHER" id="PTHR31586:SF1">
    <property type="entry name" value="CYTOCHROME C OXIDASE ASSEMBLY PROTEIN COX20, MITOCHONDRIAL"/>
    <property type="match status" value="1"/>
</dbReference>
<accession>A0A420ICU8</accession>
<evidence type="ECO:0000313" key="14">
    <source>
        <dbReference type="Proteomes" id="UP000285326"/>
    </source>
</evidence>
<evidence type="ECO:0000256" key="10">
    <source>
        <dbReference type="SAM" id="Coils"/>
    </source>
</evidence>
<keyword evidence="5 9" id="KW-0999">Mitochondrion inner membrane</keyword>
<keyword evidence="8 9" id="KW-0472">Membrane</keyword>
<evidence type="ECO:0000256" key="7">
    <source>
        <dbReference type="ARBA" id="ARBA00023128"/>
    </source>
</evidence>
<dbReference type="AlphaFoldDB" id="A0A420ICU8"/>
<comment type="subcellular location">
    <subcellularLocation>
        <location evidence="1 9">Mitochondrion inner membrane</location>
    </subcellularLocation>
</comment>
<reference evidence="13 14" key="1">
    <citation type="journal article" date="2018" name="BMC Genomics">
        <title>Comparative genome analyses reveal sequence features reflecting distinct modes of host-adaptation between dicot and monocot powdery mildew.</title>
        <authorList>
            <person name="Wu Y."/>
            <person name="Ma X."/>
            <person name="Pan Z."/>
            <person name="Kale S.D."/>
            <person name="Song Y."/>
            <person name="King H."/>
            <person name="Zhang Q."/>
            <person name="Presley C."/>
            <person name="Deng X."/>
            <person name="Wei C.I."/>
            <person name="Xiao S."/>
        </authorList>
    </citation>
    <scope>NUCLEOTIDE SEQUENCE [LARGE SCALE GENOMIC DNA]</scope>
    <source>
        <strain evidence="13">UMSG1</strain>
    </source>
</reference>
<feature type="coiled-coil region" evidence="10">
    <location>
        <begin position="153"/>
        <end position="190"/>
    </location>
</feature>
<evidence type="ECO:0000256" key="1">
    <source>
        <dbReference type="ARBA" id="ARBA00004273"/>
    </source>
</evidence>
<dbReference type="GO" id="GO:0033617">
    <property type="term" value="P:mitochondrial respiratory chain complex IV assembly"/>
    <property type="evidence" value="ECO:0007669"/>
    <property type="project" value="InterPro"/>
</dbReference>
<evidence type="ECO:0000256" key="5">
    <source>
        <dbReference type="ARBA" id="ARBA00022792"/>
    </source>
</evidence>
<dbReference type="PANTHER" id="PTHR31586">
    <property type="entry name" value="CYTOCHROME C OXIDASE PROTEIN 20"/>
    <property type="match status" value="1"/>
</dbReference>
<sequence>MSSDAQNNNKNSEINPTAIGESMDKSRTPTKTYETFNTSPPPSANILPEGSGQNTAGAVGRHEVPSLFEAIRTVRLQDFRQVHMYPCAKDGLLVGIASAFGIGGIRAVFGAPIPKAANWAVGSFAVAAIASYELCQAKRSYEKSQIKKIVEVMDKKKEEKSAKQAALEAKRLERRKLKELEDEKKEKSRNWGNWKFW</sequence>
<dbReference type="GO" id="GO:0005743">
    <property type="term" value="C:mitochondrial inner membrane"/>
    <property type="evidence" value="ECO:0007669"/>
    <property type="project" value="UniProtKB-SubCell"/>
</dbReference>
<comment type="similarity">
    <text evidence="2 9">Belongs to the COX20 family.</text>
</comment>
<protein>
    <recommendedName>
        <fullName evidence="3 9">Cytochrome c oxidase assembly protein COX20, mitochondrial</fullName>
    </recommendedName>
</protein>
<comment type="function">
    <text evidence="9">Involved in the assembly of the cytochrome c oxidase complex.</text>
</comment>
<keyword evidence="10" id="KW-0175">Coiled coil</keyword>
<dbReference type="InterPro" id="IPR022533">
    <property type="entry name" value="Cox20"/>
</dbReference>
<feature type="compositionally biased region" description="Polar residues" evidence="11">
    <location>
        <begin position="1"/>
        <end position="15"/>
    </location>
</feature>
<dbReference type="Proteomes" id="UP000285326">
    <property type="component" value="Unassembled WGS sequence"/>
</dbReference>
<feature type="transmembrane region" description="Helical" evidence="12">
    <location>
        <begin position="91"/>
        <end position="110"/>
    </location>
</feature>
<feature type="region of interest" description="Disordered" evidence="11">
    <location>
        <begin position="1"/>
        <end position="58"/>
    </location>
</feature>
<evidence type="ECO:0000256" key="9">
    <source>
        <dbReference type="PIRNR" id="PIRNR007871"/>
    </source>
</evidence>
<evidence type="ECO:0000256" key="12">
    <source>
        <dbReference type="SAM" id="Phobius"/>
    </source>
</evidence>
<evidence type="ECO:0000256" key="6">
    <source>
        <dbReference type="ARBA" id="ARBA00022989"/>
    </source>
</evidence>
<keyword evidence="7 9" id="KW-0496">Mitochondrion</keyword>
<evidence type="ECO:0000256" key="3">
    <source>
        <dbReference type="ARBA" id="ARBA00017689"/>
    </source>
</evidence>
<feature type="transmembrane region" description="Helical" evidence="12">
    <location>
        <begin position="116"/>
        <end position="135"/>
    </location>
</feature>
<organism evidence="13 14">
    <name type="scientific">Golovinomyces cichoracearum</name>
    <dbReference type="NCBI Taxonomy" id="62708"/>
    <lineage>
        <taxon>Eukaryota</taxon>
        <taxon>Fungi</taxon>
        <taxon>Dikarya</taxon>
        <taxon>Ascomycota</taxon>
        <taxon>Pezizomycotina</taxon>
        <taxon>Leotiomycetes</taxon>
        <taxon>Erysiphales</taxon>
        <taxon>Erysiphaceae</taxon>
        <taxon>Golovinomyces</taxon>
    </lineage>
</organism>
<evidence type="ECO:0000256" key="8">
    <source>
        <dbReference type="ARBA" id="ARBA00023136"/>
    </source>
</evidence>
<keyword evidence="6 12" id="KW-1133">Transmembrane helix</keyword>
<dbReference type="EMBL" id="MCBS01024854">
    <property type="protein sequence ID" value="RKF72363.1"/>
    <property type="molecule type" value="Genomic_DNA"/>
</dbReference>
<name>A0A420ICU8_9PEZI</name>
<keyword evidence="4 12" id="KW-0812">Transmembrane</keyword>
<evidence type="ECO:0000313" key="13">
    <source>
        <dbReference type="EMBL" id="RKF72363.1"/>
    </source>
</evidence>
<feature type="compositionally biased region" description="Polar residues" evidence="11">
    <location>
        <begin position="29"/>
        <end position="38"/>
    </location>
</feature>
<evidence type="ECO:0000256" key="4">
    <source>
        <dbReference type="ARBA" id="ARBA00022692"/>
    </source>
</evidence>
<comment type="caution">
    <text evidence="13">The sequence shown here is derived from an EMBL/GenBank/DDBJ whole genome shotgun (WGS) entry which is preliminary data.</text>
</comment>
<evidence type="ECO:0000256" key="11">
    <source>
        <dbReference type="SAM" id="MobiDB-lite"/>
    </source>
</evidence>
<dbReference type="Pfam" id="PF12597">
    <property type="entry name" value="Cox20"/>
    <property type="match status" value="1"/>
</dbReference>